<proteinExistence type="predicted"/>
<dbReference type="KEGG" id="ptk:EXN22_04135"/>
<sequence length="1686" mass="188396">MPSPRASTLVGRSDDFIQSAQASNDSQTLHWIIQQTQSALATLTPDLKKMYADLCLEAPDLKEALGQAMRQFIQRVDTHAISHLSLALENHLGRPVDLFSSKLLTQIETPSENTFSVHYQTVEMRLWDAARKNFGFHQGSRWSPGSSDRFHQNSSILEPDIPSGAKALTSQDFVDLVREVDLGGKFLTFFEQHFNNDIKPQLIAYQTASLKLALLEALRQGEINLAEYNHLNTNTTNPDTPWSTYSLTFGSERAALDLFIRQITHLPDTPTFSYLPGRPEGEIKRHGSIASALESARISLRTTSTNSHIPWFLRKLAVRDQLKLQRFLKTPQVDTTQLSWLSHQLFQLLGDDSPQGSRLDIQLSTSFDALSTAIYKNGALRFYSDALKDYQPVSDLDHDTWVKGASSIISEVVDLLLIPAPGGVTGLSTLMMTASLGALGYQTFVASVALSQGGRSEFVQAMADIFDLAISAALQGLGGKVSALRTRNLIKALRNPRLATDNAGTTTLAWTRSAPASTTTSNVDSLSDTQLLNKMRSPELPAMTDSQLQRLLVITDTTRKTLNAIWAGEQDAPWALREAMDAQQLRVRLDDLDTALDQHASPLPTLADKVLPPLLAIKADANIRIYDSDRKTLQAQYQPANPSVPDIVLVRNGNNRYNPFIADPRDTSLPLIAAVLQEHERLQPDGTLGKRGEFALDGHFQHRVDHLRSLLSAEFKRQRPALYQALLEDRPRSELDPQQPAYPFSRTAPPSNDSQATLNNLLQHFPDLTHSAAVQVVREYPQNTFDPSTVFPSEQLDRITEIRTQSRTRQALTSLEDANDRGMGHDTESVFAHWLSALPNWAESLGIKVFNGIRSDSGIRKGEKVLAQYGDESAQRFIELVKTDNSYTAYDLRSEAVVQPYPDQNSLVSAMLRALDNTQRNKLGYSIQDSKGLAKDLVDVISRHPRLWPGLLSHDTTYTLSSKRLAGFNSVVTIRANSINNDGVYRQDGKRYILHDGQAYQVLKDEGASTPQRAVWRIVRPADAVAQDESNRYVASRPGRSEAVIRNFDDQWVGLVVAGAGGMKRADAKTQAKILKAMMELASNGRQIVVLEDLITNLNAQVDSHTNPVLGPEIHSVLERLIGLNERKTNLLEQNLQLYKKHAPLLAKNITTRVDFFSDRATTLMLHASALYAQTTIEQVKLNERVSGLGDFDPLSNPLNIRRLSRENISTIKYKLPYAEKAEQSIAAFKEELANLKQYQHDEGAQAALEKQQEHLDDYETHKPPVSYYLRYAGIFFRLSLLYVSDTVDPSAPYFLQPIFQKIDPQIRLAVIALDEASKVPREHRLPLLEDTQLALEAQLEQLQNQSESLSLESDKSHLKEVIEQVQYYLGLADERIATLFDSISEADALNRGNEDIDFDFIPAQTGPVPPARSTRKVIRLNRPQGGVRVTAEVNPDAQDQVRVKQPDTGEIVQTYSKHNNQWTASSKTVPATSDYSAARQQASTLLQQSASALVQAKEMIRKKQLPINVYEFLERKAAQLQEQTDILKQDSQTDNGSLVTQLETKSVELLTQAKVLLISGYKDTNVLSVPRLRYLIDNDEVRVKREVERKRIGKGASKSFLDVYYIYDKGTDQKLWTAHFHYPKSDSRILDFGLKGGHLKRLDQDTQGQSQQTGQEQAGTTITPIWRETIDRTSAGELFRLAGTA</sequence>
<accession>A0A411MDN8</accession>
<dbReference type="RefSeq" id="WP_130262876.1">
    <property type="nucleotide sequence ID" value="NZ_CP035952.1"/>
</dbReference>
<reference evidence="4 5" key="1">
    <citation type="submission" date="2019-02" db="EMBL/GenBank/DDBJ databases">
        <title>Complete genome sequence of Pseudomonas sp. SNU WT1 isolated from rainbow trout.</title>
        <authorList>
            <person name="Oh W.T."/>
            <person name="Park S.C."/>
        </authorList>
    </citation>
    <scope>NUCLEOTIDE SEQUENCE [LARGE SCALE GENOMIC DNA]</scope>
    <source>
        <strain evidence="4 5">SNU WT1</strain>
    </source>
</reference>
<dbReference type="Pfam" id="PF20178">
    <property type="entry name" value="ToxA_N"/>
    <property type="match status" value="1"/>
</dbReference>
<evidence type="ECO:0000256" key="2">
    <source>
        <dbReference type="SAM" id="MobiDB-lite"/>
    </source>
</evidence>
<dbReference type="InterPro" id="IPR046673">
    <property type="entry name" value="ToxA_N"/>
</dbReference>
<evidence type="ECO:0000259" key="3">
    <source>
        <dbReference type="Pfam" id="PF20178"/>
    </source>
</evidence>
<evidence type="ECO:0000313" key="5">
    <source>
        <dbReference type="Proteomes" id="UP000291130"/>
    </source>
</evidence>
<gene>
    <name evidence="4" type="ORF">EXN22_04135</name>
</gene>
<evidence type="ECO:0000313" key="4">
    <source>
        <dbReference type="EMBL" id="QBF24921.1"/>
    </source>
</evidence>
<dbReference type="EMBL" id="CP035952">
    <property type="protein sequence ID" value="QBF24921.1"/>
    <property type="molecule type" value="Genomic_DNA"/>
</dbReference>
<name>A0A411MDN8_9PSED</name>
<feature type="region of interest" description="Disordered" evidence="2">
    <location>
        <begin position="730"/>
        <end position="753"/>
    </location>
</feature>
<keyword evidence="1" id="KW-0175">Coiled coil</keyword>
<dbReference type="OrthoDB" id="7027699at2"/>
<evidence type="ECO:0000256" key="1">
    <source>
        <dbReference type="SAM" id="Coils"/>
    </source>
</evidence>
<organism evidence="4 5">
    <name type="scientific">Pseudomonas tructae</name>
    <dbReference type="NCBI Taxonomy" id="2518644"/>
    <lineage>
        <taxon>Bacteria</taxon>
        <taxon>Pseudomonadati</taxon>
        <taxon>Pseudomonadota</taxon>
        <taxon>Gammaproteobacteria</taxon>
        <taxon>Pseudomonadales</taxon>
        <taxon>Pseudomonadaceae</taxon>
        <taxon>Pseudomonas</taxon>
    </lineage>
</organism>
<keyword evidence="5" id="KW-1185">Reference proteome</keyword>
<feature type="coiled-coil region" evidence="1">
    <location>
        <begin position="1326"/>
        <end position="1353"/>
    </location>
</feature>
<dbReference type="Proteomes" id="UP000291130">
    <property type="component" value="Chromosome"/>
</dbReference>
<protein>
    <recommendedName>
        <fullName evidence="3">Dermonecrotic toxin N-terminal domain-containing protein</fullName>
    </recommendedName>
</protein>
<feature type="domain" description="Dermonecrotic toxin N-terminal" evidence="3">
    <location>
        <begin position="73"/>
        <end position="300"/>
    </location>
</feature>